<feature type="compositionally biased region" description="Acidic residues" evidence="1">
    <location>
        <begin position="71"/>
        <end position="107"/>
    </location>
</feature>
<reference evidence="2 3" key="1">
    <citation type="journal article" date="2023" name="Plants (Basel)">
        <title>Bridging the Gap: Combining Genomics and Transcriptomics Approaches to Understand Stylosanthes scabra, an Orphan Legume from the Brazilian Caatinga.</title>
        <authorList>
            <person name="Ferreira-Neto J.R.C."/>
            <person name="da Silva M.D."/>
            <person name="Binneck E."/>
            <person name="de Melo N.F."/>
            <person name="da Silva R.H."/>
            <person name="de Melo A.L.T.M."/>
            <person name="Pandolfi V."/>
            <person name="Bustamante F.O."/>
            <person name="Brasileiro-Vidal A.C."/>
            <person name="Benko-Iseppon A.M."/>
        </authorList>
    </citation>
    <scope>NUCLEOTIDE SEQUENCE [LARGE SCALE GENOMIC DNA]</scope>
    <source>
        <tissue evidence="2">Leaves</tissue>
    </source>
</reference>
<comment type="caution">
    <text evidence="2">The sequence shown here is derived from an EMBL/GenBank/DDBJ whole genome shotgun (WGS) entry which is preliminary data.</text>
</comment>
<protein>
    <submittedName>
        <fullName evidence="2">Uncharacterized protein</fullName>
    </submittedName>
</protein>
<gene>
    <name evidence="2" type="ORF">PIB30_028535</name>
</gene>
<feature type="compositionally biased region" description="Low complexity" evidence="1">
    <location>
        <begin position="12"/>
        <end position="25"/>
    </location>
</feature>
<feature type="compositionally biased region" description="Polar residues" evidence="1">
    <location>
        <begin position="1"/>
        <end position="11"/>
    </location>
</feature>
<keyword evidence="3" id="KW-1185">Reference proteome</keyword>
<evidence type="ECO:0000313" key="3">
    <source>
        <dbReference type="Proteomes" id="UP001341840"/>
    </source>
</evidence>
<feature type="compositionally biased region" description="Acidic residues" evidence="1">
    <location>
        <begin position="48"/>
        <end position="62"/>
    </location>
</feature>
<proteinExistence type="predicted"/>
<feature type="compositionally biased region" description="Basic and acidic residues" evidence="1">
    <location>
        <begin position="212"/>
        <end position="237"/>
    </location>
</feature>
<organism evidence="2 3">
    <name type="scientific">Stylosanthes scabra</name>
    <dbReference type="NCBI Taxonomy" id="79078"/>
    <lineage>
        <taxon>Eukaryota</taxon>
        <taxon>Viridiplantae</taxon>
        <taxon>Streptophyta</taxon>
        <taxon>Embryophyta</taxon>
        <taxon>Tracheophyta</taxon>
        <taxon>Spermatophyta</taxon>
        <taxon>Magnoliopsida</taxon>
        <taxon>eudicotyledons</taxon>
        <taxon>Gunneridae</taxon>
        <taxon>Pentapetalae</taxon>
        <taxon>rosids</taxon>
        <taxon>fabids</taxon>
        <taxon>Fabales</taxon>
        <taxon>Fabaceae</taxon>
        <taxon>Papilionoideae</taxon>
        <taxon>50 kb inversion clade</taxon>
        <taxon>dalbergioids sensu lato</taxon>
        <taxon>Dalbergieae</taxon>
        <taxon>Pterocarpus clade</taxon>
        <taxon>Stylosanthes</taxon>
    </lineage>
</organism>
<dbReference type="EMBL" id="JASCZI010060528">
    <property type="protein sequence ID" value="MED6133469.1"/>
    <property type="molecule type" value="Genomic_DNA"/>
</dbReference>
<feature type="region of interest" description="Disordered" evidence="1">
    <location>
        <begin position="1"/>
        <end position="111"/>
    </location>
</feature>
<evidence type="ECO:0000313" key="2">
    <source>
        <dbReference type="EMBL" id="MED6133469.1"/>
    </source>
</evidence>
<dbReference type="Proteomes" id="UP001341840">
    <property type="component" value="Unassembled WGS sequence"/>
</dbReference>
<feature type="region of interest" description="Disordered" evidence="1">
    <location>
        <begin position="209"/>
        <end position="272"/>
    </location>
</feature>
<sequence length="310" mass="35053">MLQKFANQTTINPQVQSQTSTSSPLPSQPLPNPKGCINAVHSEGGNREEDEVEDEEGEDDWLYELLAELANSDESDDVEEVESEDEEEVEEEVESETKEEDEEEVSEENDKGKTFFIATIFSESNTMKEEIPVKCDDPRPCTVTCKILGWISPIAYAIPELVAMLCPSREVFTTADASIVLVVGIAENVPVQIGQLTIPADFHWTTHKFKKKVPEEKSKGRIRDNPKGRINKEKESRNAPPQSNRKKKKVPLNPERKKKKKKEPDEDRTEKKRVLKCLSFNGLLGKLKVLKEALRRNKSLDAHLVKTNSK</sequence>
<accession>A0ABU6SB86</accession>
<name>A0ABU6SB86_9FABA</name>
<evidence type="ECO:0000256" key="1">
    <source>
        <dbReference type="SAM" id="MobiDB-lite"/>
    </source>
</evidence>
<feature type="compositionally biased region" description="Basic residues" evidence="1">
    <location>
        <begin position="244"/>
        <end position="261"/>
    </location>
</feature>
<feature type="compositionally biased region" description="Basic and acidic residues" evidence="1">
    <location>
        <begin position="262"/>
        <end position="272"/>
    </location>
</feature>